<keyword evidence="2" id="KW-1185">Reference proteome</keyword>
<evidence type="ECO:0000313" key="2">
    <source>
        <dbReference type="Proteomes" id="UP001732700"/>
    </source>
</evidence>
<evidence type="ECO:0000313" key="1">
    <source>
        <dbReference type="EnsemblPlants" id="AVESA.00010b.r2.2CG0284570.1.CDS"/>
    </source>
</evidence>
<name>A0ACD5UNZ3_AVESA</name>
<proteinExistence type="predicted"/>
<sequence>MVQFTKYTQIKECPGLEENYPFCTYSLTAFVDIPRPGGKPRSFVDVIGKITSISDVVRIQSMHQVTPSNTRTIMLEDLYGVQMRLVLWGDRAVEFDADTVCSMGEKEPVIAIFVGTLPKMAFGVKGLSGSTPCHWYIDEDILDINSFRESLGSKITPLASFDSTGPGALVPRVHEDPIDKTIAELDSLNPFIDLEKRFYCTVNVTRVDPDHHWWFASCAACRKSARHDGFQFHFLGDACSSINADLAYCVSVFASDGTIIDDGTPETEFVVFDKVAAGALGKPLFTILCQRYPRCTTSDGFASAAKYDAFIPPEVTRLIGKKYKRMVSISKK</sequence>
<organism evidence="1 2">
    <name type="scientific">Avena sativa</name>
    <name type="common">Oat</name>
    <dbReference type="NCBI Taxonomy" id="4498"/>
    <lineage>
        <taxon>Eukaryota</taxon>
        <taxon>Viridiplantae</taxon>
        <taxon>Streptophyta</taxon>
        <taxon>Embryophyta</taxon>
        <taxon>Tracheophyta</taxon>
        <taxon>Spermatophyta</taxon>
        <taxon>Magnoliopsida</taxon>
        <taxon>Liliopsida</taxon>
        <taxon>Poales</taxon>
        <taxon>Poaceae</taxon>
        <taxon>BOP clade</taxon>
        <taxon>Pooideae</taxon>
        <taxon>Poodae</taxon>
        <taxon>Poeae</taxon>
        <taxon>Poeae Chloroplast Group 1 (Aveneae type)</taxon>
        <taxon>Aveninae</taxon>
        <taxon>Avena</taxon>
    </lineage>
</organism>
<protein>
    <submittedName>
        <fullName evidence="1">Uncharacterized protein</fullName>
    </submittedName>
</protein>
<dbReference type="Proteomes" id="UP001732700">
    <property type="component" value="Chromosome 2C"/>
</dbReference>
<reference evidence="1" key="1">
    <citation type="submission" date="2021-05" db="EMBL/GenBank/DDBJ databases">
        <authorList>
            <person name="Scholz U."/>
            <person name="Mascher M."/>
            <person name="Fiebig A."/>
        </authorList>
    </citation>
    <scope>NUCLEOTIDE SEQUENCE [LARGE SCALE GENOMIC DNA]</scope>
</reference>
<reference evidence="1" key="2">
    <citation type="submission" date="2025-09" db="UniProtKB">
        <authorList>
            <consortium name="EnsemblPlants"/>
        </authorList>
    </citation>
    <scope>IDENTIFICATION</scope>
</reference>
<dbReference type="EnsemblPlants" id="AVESA.00010b.r2.2CG0284570.1">
    <property type="protein sequence ID" value="AVESA.00010b.r2.2CG0284570.1.CDS"/>
    <property type="gene ID" value="AVESA.00010b.r2.2CG0284570"/>
</dbReference>
<accession>A0ACD5UNZ3</accession>